<accession>A0A6A5RPY7</accession>
<reference evidence="2" key="1">
    <citation type="journal article" date="2020" name="Stud. Mycol.">
        <title>101 Dothideomycetes genomes: a test case for predicting lifestyles and emergence of pathogens.</title>
        <authorList>
            <person name="Haridas S."/>
            <person name="Albert R."/>
            <person name="Binder M."/>
            <person name="Bloem J."/>
            <person name="Labutti K."/>
            <person name="Salamov A."/>
            <person name="Andreopoulos B."/>
            <person name="Baker S."/>
            <person name="Barry K."/>
            <person name="Bills G."/>
            <person name="Bluhm B."/>
            <person name="Cannon C."/>
            <person name="Castanera R."/>
            <person name="Culley D."/>
            <person name="Daum C."/>
            <person name="Ezra D."/>
            <person name="Gonzalez J."/>
            <person name="Henrissat B."/>
            <person name="Kuo A."/>
            <person name="Liang C."/>
            <person name="Lipzen A."/>
            <person name="Lutzoni F."/>
            <person name="Magnuson J."/>
            <person name="Mondo S."/>
            <person name="Nolan M."/>
            <person name="Ohm R."/>
            <person name="Pangilinan J."/>
            <person name="Park H.-J."/>
            <person name="Ramirez L."/>
            <person name="Alfaro M."/>
            <person name="Sun H."/>
            <person name="Tritt A."/>
            <person name="Yoshinaga Y."/>
            <person name="Zwiers L.-H."/>
            <person name="Turgeon B."/>
            <person name="Goodwin S."/>
            <person name="Spatafora J."/>
            <person name="Crous P."/>
            <person name="Grigoriev I."/>
        </authorList>
    </citation>
    <scope>NUCLEOTIDE SEQUENCE</scope>
    <source>
        <strain evidence="2">CBS 183.55</strain>
    </source>
</reference>
<name>A0A6A5RPY7_9PLEO</name>
<proteinExistence type="predicted"/>
<feature type="compositionally biased region" description="Basic residues" evidence="1">
    <location>
        <begin position="1"/>
        <end position="10"/>
    </location>
</feature>
<sequence length="121" mass="13492">MRRRRARPTRARCQPRAGWGREPKSYDDRYVDTVDQIHCLVYLPGLASPACTTQILPRRPLWPAMQTSFPIVHACGAQPVNHTPLRYRPIAPSSGGYWVGATLVSGLRALPPGHHLVFPTA</sequence>
<dbReference type="RefSeq" id="XP_033450749.1">
    <property type="nucleotide sequence ID" value="XM_033591909.1"/>
</dbReference>
<dbReference type="EMBL" id="ML978963">
    <property type="protein sequence ID" value="KAF1930501.1"/>
    <property type="molecule type" value="Genomic_DNA"/>
</dbReference>
<evidence type="ECO:0000256" key="1">
    <source>
        <dbReference type="SAM" id="MobiDB-lite"/>
    </source>
</evidence>
<protein>
    <submittedName>
        <fullName evidence="2">Uncharacterized protein</fullName>
    </submittedName>
</protein>
<evidence type="ECO:0000313" key="3">
    <source>
        <dbReference type="Proteomes" id="UP000800082"/>
    </source>
</evidence>
<feature type="region of interest" description="Disordered" evidence="1">
    <location>
        <begin position="1"/>
        <end position="25"/>
    </location>
</feature>
<gene>
    <name evidence="2" type="ORF">M421DRAFT_418811</name>
</gene>
<dbReference type="GeneID" id="54349577"/>
<dbReference type="AlphaFoldDB" id="A0A6A5RPY7"/>
<dbReference type="Proteomes" id="UP000800082">
    <property type="component" value="Unassembled WGS sequence"/>
</dbReference>
<organism evidence="2 3">
    <name type="scientific">Didymella exigua CBS 183.55</name>
    <dbReference type="NCBI Taxonomy" id="1150837"/>
    <lineage>
        <taxon>Eukaryota</taxon>
        <taxon>Fungi</taxon>
        <taxon>Dikarya</taxon>
        <taxon>Ascomycota</taxon>
        <taxon>Pezizomycotina</taxon>
        <taxon>Dothideomycetes</taxon>
        <taxon>Pleosporomycetidae</taxon>
        <taxon>Pleosporales</taxon>
        <taxon>Pleosporineae</taxon>
        <taxon>Didymellaceae</taxon>
        <taxon>Didymella</taxon>
    </lineage>
</organism>
<evidence type="ECO:0000313" key="2">
    <source>
        <dbReference type="EMBL" id="KAF1930501.1"/>
    </source>
</evidence>
<keyword evidence="3" id="KW-1185">Reference proteome</keyword>